<evidence type="ECO:0000256" key="7">
    <source>
        <dbReference type="ARBA" id="ARBA00023316"/>
    </source>
</evidence>
<keyword evidence="2" id="KW-0328">Glycosyltransferase</keyword>
<evidence type="ECO:0000256" key="5">
    <source>
        <dbReference type="ARBA" id="ARBA00022989"/>
    </source>
</evidence>
<evidence type="ECO:0000256" key="9">
    <source>
        <dbReference type="PIRSR" id="PIRSR605150-2"/>
    </source>
</evidence>
<feature type="transmembrane region" description="Helical" evidence="11">
    <location>
        <begin position="57"/>
        <end position="78"/>
    </location>
</feature>
<organism evidence="12 13">
    <name type="scientific">Arachis hypogaea</name>
    <name type="common">Peanut</name>
    <dbReference type="NCBI Taxonomy" id="3818"/>
    <lineage>
        <taxon>Eukaryota</taxon>
        <taxon>Viridiplantae</taxon>
        <taxon>Streptophyta</taxon>
        <taxon>Embryophyta</taxon>
        <taxon>Tracheophyta</taxon>
        <taxon>Spermatophyta</taxon>
        <taxon>Magnoliopsida</taxon>
        <taxon>eudicotyledons</taxon>
        <taxon>Gunneridae</taxon>
        <taxon>Pentapetalae</taxon>
        <taxon>rosids</taxon>
        <taxon>fabids</taxon>
        <taxon>Fabales</taxon>
        <taxon>Fabaceae</taxon>
        <taxon>Papilionoideae</taxon>
        <taxon>50 kb inversion clade</taxon>
        <taxon>dalbergioids sensu lato</taxon>
        <taxon>Dalbergieae</taxon>
        <taxon>Pterocarpus clade</taxon>
        <taxon>Arachis</taxon>
    </lineage>
</organism>
<comment type="caution">
    <text evidence="12">The sequence shown here is derived from an EMBL/GenBank/DDBJ whole genome shotgun (WGS) entry which is preliminary data.</text>
</comment>
<feature type="binding site" evidence="9">
    <location>
        <position position="116"/>
    </location>
    <ligand>
        <name>UDP-alpha-D-glucose</name>
        <dbReference type="ChEBI" id="CHEBI:58885"/>
    </ligand>
</feature>
<gene>
    <name evidence="12" type="ORF">Ahy_A09g043065</name>
</gene>
<keyword evidence="6 11" id="KW-0472">Membrane</keyword>
<feature type="binding site" evidence="9">
    <location>
        <position position="115"/>
    </location>
    <ligand>
        <name>UDP-alpha-D-glucose</name>
        <dbReference type="ChEBI" id="CHEBI:58885"/>
    </ligand>
</feature>
<dbReference type="PANTHER" id="PTHR13301">
    <property type="entry name" value="X-BOX TRANSCRIPTION FACTOR-RELATED"/>
    <property type="match status" value="1"/>
</dbReference>
<dbReference type="GO" id="GO:0016020">
    <property type="term" value="C:membrane"/>
    <property type="evidence" value="ECO:0007669"/>
    <property type="project" value="InterPro"/>
</dbReference>
<dbReference type="FunFam" id="3.90.550.10:FF:000194">
    <property type="entry name" value="Cellulose synthase-like protein G2 isoform A"/>
    <property type="match status" value="1"/>
</dbReference>
<proteinExistence type="predicted"/>
<dbReference type="GO" id="GO:0071555">
    <property type="term" value="P:cell wall organization"/>
    <property type="evidence" value="ECO:0007669"/>
    <property type="project" value="UniProtKB-KW"/>
</dbReference>
<dbReference type="Proteomes" id="UP000289738">
    <property type="component" value="Chromosome A09"/>
</dbReference>
<keyword evidence="13" id="KW-1185">Reference proteome</keyword>
<dbReference type="EMBL" id="SDMP01000009">
    <property type="protein sequence ID" value="RYR38113.1"/>
    <property type="molecule type" value="Genomic_DNA"/>
</dbReference>
<feature type="active site" evidence="8">
    <location>
        <position position="461"/>
    </location>
</feature>
<feature type="transmembrane region" description="Helical" evidence="11">
    <location>
        <begin position="539"/>
        <end position="559"/>
    </location>
</feature>
<dbReference type="Pfam" id="PF03552">
    <property type="entry name" value="Cellulose_synt"/>
    <property type="match status" value="2"/>
</dbReference>
<dbReference type="GO" id="GO:0012505">
    <property type="term" value="C:endomembrane system"/>
    <property type="evidence" value="ECO:0007669"/>
    <property type="project" value="UniProtKB-SubCell"/>
</dbReference>
<feature type="transmembrane region" description="Helical" evidence="11">
    <location>
        <begin position="661"/>
        <end position="681"/>
    </location>
</feature>
<keyword evidence="4 11" id="KW-0812">Transmembrane</keyword>
<dbReference type="GO" id="GO:0016760">
    <property type="term" value="F:cellulose synthase (UDP-forming) activity"/>
    <property type="evidence" value="ECO:0007669"/>
    <property type="project" value="InterPro"/>
</dbReference>
<evidence type="ECO:0000256" key="3">
    <source>
        <dbReference type="ARBA" id="ARBA00022679"/>
    </source>
</evidence>
<evidence type="ECO:0000313" key="13">
    <source>
        <dbReference type="Proteomes" id="UP000289738"/>
    </source>
</evidence>
<dbReference type="InterPro" id="IPR029044">
    <property type="entry name" value="Nucleotide-diphossugar_trans"/>
</dbReference>
<evidence type="ECO:0000256" key="8">
    <source>
        <dbReference type="PIRSR" id="PIRSR605150-1"/>
    </source>
</evidence>
<evidence type="ECO:0000256" key="6">
    <source>
        <dbReference type="ARBA" id="ARBA00023136"/>
    </source>
</evidence>
<feature type="transmembrane region" description="Helical" evidence="11">
    <location>
        <begin position="693"/>
        <end position="710"/>
    </location>
</feature>
<reference evidence="12 13" key="1">
    <citation type="submission" date="2019-01" db="EMBL/GenBank/DDBJ databases">
        <title>Sequencing of cultivated peanut Arachis hypogaea provides insights into genome evolution and oil improvement.</title>
        <authorList>
            <person name="Chen X."/>
        </authorList>
    </citation>
    <scope>NUCLEOTIDE SEQUENCE [LARGE SCALE GENOMIC DNA]</scope>
    <source>
        <strain evidence="13">cv. Fuhuasheng</strain>
        <tissue evidence="12">Leaves</tissue>
    </source>
</reference>
<keyword evidence="7" id="KW-0961">Cell wall biogenesis/degradation</keyword>
<dbReference type="Gene3D" id="3.90.550.10">
    <property type="entry name" value="Spore Coat Polysaccharide Biosynthesis Protein SpsA, Chain A"/>
    <property type="match status" value="2"/>
</dbReference>
<feature type="transmembrane region" description="Helical" evidence="11">
    <location>
        <begin position="722"/>
        <end position="741"/>
    </location>
</feature>
<evidence type="ECO:0000313" key="12">
    <source>
        <dbReference type="EMBL" id="RYR38113.1"/>
    </source>
</evidence>
<evidence type="ECO:0000256" key="1">
    <source>
        <dbReference type="ARBA" id="ARBA00004127"/>
    </source>
</evidence>
<feature type="active site" evidence="8">
    <location>
        <position position="145"/>
    </location>
</feature>
<sequence length="746" mass="85696">MNSNMEETTTLPLNISDVNKPMIFTNRLHMLLHSIALCFLFYYRLCYFFQSRATPPLLLPWILVFLSEIILSFIWILGQAYRWNPISRTVFPQRLPEDQKLPHIDVFICTADPTKEPTIDVMNILLSAMALDYPPDKLHLYVSDDGGSAVTLNGMRVAWKFARWWIPFCTRYRIRCRCPKAYFSSQESDDDFGGDMEFVAHRKMIKEKYEVFKEDMLRFREDEVHSGDATGITSQNHASIIEVCFWQVIQEDSRDEIEPVNLPSLVYVSREKKPSHPHHFKAGALNALYRISAVMSNSPYILVLDCDMFCSEPDSVRQALCFHLDPKLSPSLAYVQFPQKFHNISKNDIYDSQHRSAYKVLWQGMDGLKGPVLSGTGFYMKREALYGNYTIKGTELEPQQQFGASNKLIKSLKQQNFTPDLMNDGKALPDEETLLLASCNYETNTKWGQEIGFLYGTVCEDVHTGFMLNCNGWNSVFCDPSKPQFLGNSTTNLNELLIQGTRWGSGLLDIGSSRFCPLIYGPQRMSLLQSLCVAELTYFPLYCLPLWCFAIVPQLCLLYGFSLCPKVSDPFFFIFLFIFLSSLTKHLVEVLTTGGTFRKWIIEQRIWMMKSVTCHFYGLLDATLKKLGLREGSFMPTNKVEDHEQTMLYQMDKYDFRTSKMFLVPMVAIIIFNMSCFFGGIYRVASVGNWNSMFMQLLLPCYVIVVNYPIIEGLIRKDKGSISTSVIILSNFLVIIIHFILSPLLI</sequence>
<dbReference type="GO" id="GO:0030244">
    <property type="term" value="P:cellulose biosynthetic process"/>
    <property type="evidence" value="ECO:0007669"/>
    <property type="project" value="InterPro"/>
</dbReference>
<dbReference type="STRING" id="3818.A0A445BHG6"/>
<keyword evidence="5 11" id="KW-1133">Transmembrane helix</keyword>
<feature type="binding site" evidence="9">
    <location>
        <position position="145"/>
    </location>
    <ligand>
        <name>UDP-alpha-D-glucose</name>
        <dbReference type="ChEBI" id="CHEBI:58885"/>
    </ligand>
</feature>
<accession>A0A445BHG6</accession>
<dbReference type="AlphaFoldDB" id="A0A445BHG6"/>
<name>A0A445BHG6_ARAHY</name>
<feature type="binding site" evidence="10">
    <location>
        <position position="305"/>
    </location>
    <ligand>
        <name>Mn(2+)</name>
        <dbReference type="ChEBI" id="CHEBI:29035"/>
    </ligand>
</feature>
<evidence type="ECO:0008006" key="14">
    <source>
        <dbReference type="Google" id="ProtNLM"/>
    </source>
</evidence>
<dbReference type="InterPro" id="IPR005150">
    <property type="entry name" value="Cellulose_synth"/>
</dbReference>
<feature type="transmembrane region" description="Helical" evidence="11">
    <location>
        <begin position="28"/>
        <end position="45"/>
    </location>
</feature>
<feature type="transmembrane region" description="Helical" evidence="11">
    <location>
        <begin position="571"/>
        <end position="588"/>
    </location>
</feature>
<dbReference type="SUPFAM" id="SSF53448">
    <property type="entry name" value="Nucleotide-diphospho-sugar transferases"/>
    <property type="match status" value="1"/>
</dbReference>
<feature type="binding site" evidence="10">
    <location>
        <position position="281"/>
    </location>
    <ligand>
        <name>Mn(2+)</name>
        <dbReference type="ChEBI" id="CHEBI:29035"/>
    </ligand>
</feature>
<keyword evidence="3" id="KW-0808">Transferase</keyword>
<comment type="subcellular location">
    <subcellularLocation>
        <location evidence="1">Endomembrane system</location>
        <topology evidence="1">Multi-pass membrane protein</topology>
    </subcellularLocation>
</comment>
<evidence type="ECO:0000256" key="10">
    <source>
        <dbReference type="PIRSR" id="PIRSR605150-3"/>
    </source>
</evidence>
<evidence type="ECO:0000256" key="11">
    <source>
        <dbReference type="SAM" id="Phobius"/>
    </source>
</evidence>
<protein>
    <recommendedName>
        <fullName evidence="14">Cellulose synthase-like protein</fullName>
    </recommendedName>
</protein>
<evidence type="ECO:0000256" key="2">
    <source>
        <dbReference type="ARBA" id="ARBA00022676"/>
    </source>
</evidence>
<evidence type="ECO:0000256" key="4">
    <source>
        <dbReference type="ARBA" id="ARBA00022692"/>
    </source>
</evidence>